<dbReference type="EMBL" id="LAZR01015529">
    <property type="protein sequence ID" value="KKM09338.1"/>
    <property type="molecule type" value="Genomic_DNA"/>
</dbReference>
<protein>
    <submittedName>
        <fullName evidence="1">Uncharacterized protein</fullName>
    </submittedName>
</protein>
<proteinExistence type="predicted"/>
<accession>A0A0F9F667</accession>
<gene>
    <name evidence="2" type="ORF">LCGC14_1722930</name>
    <name evidence="1" type="ORF">LCGC14_2344260</name>
</gene>
<name>A0A0F9F667_9ZZZZ</name>
<organism evidence="1">
    <name type="scientific">marine sediment metagenome</name>
    <dbReference type="NCBI Taxonomy" id="412755"/>
    <lineage>
        <taxon>unclassified sequences</taxon>
        <taxon>metagenomes</taxon>
        <taxon>ecological metagenomes</taxon>
    </lineage>
</organism>
<feature type="non-terminal residue" evidence="1">
    <location>
        <position position="1"/>
    </location>
</feature>
<sequence>VQWFGAAGEIEYNDGRAHEPITDITPFQIFITRWNDAEPAPPTLAQLKVVKGEEFKAEAVIRVAIQVPDWDSIEAIKTVAGMWVSHLAGNATVAQLKAKDIYLYIRNTVPPKIMAITTEANLAAVDPTSDDPFGDGTSWPV</sequence>
<evidence type="ECO:0000313" key="2">
    <source>
        <dbReference type="EMBL" id="KKM09338.1"/>
    </source>
</evidence>
<dbReference type="EMBL" id="LAZR01033983">
    <property type="protein sequence ID" value="KKL46572.1"/>
    <property type="molecule type" value="Genomic_DNA"/>
</dbReference>
<reference evidence="1" key="1">
    <citation type="journal article" date="2015" name="Nature">
        <title>Complex archaea that bridge the gap between prokaryotes and eukaryotes.</title>
        <authorList>
            <person name="Spang A."/>
            <person name="Saw J.H."/>
            <person name="Jorgensen S.L."/>
            <person name="Zaremba-Niedzwiedzka K."/>
            <person name="Martijn J."/>
            <person name="Lind A.E."/>
            <person name="van Eijk R."/>
            <person name="Schleper C."/>
            <person name="Guy L."/>
            <person name="Ettema T.J."/>
        </authorList>
    </citation>
    <scope>NUCLEOTIDE SEQUENCE</scope>
</reference>
<comment type="caution">
    <text evidence="1">The sequence shown here is derived from an EMBL/GenBank/DDBJ whole genome shotgun (WGS) entry which is preliminary data.</text>
</comment>
<evidence type="ECO:0000313" key="1">
    <source>
        <dbReference type="EMBL" id="KKL46572.1"/>
    </source>
</evidence>
<dbReference type="AlphaFoldDB" id="A0A0F9F667"/>